<dbReference type="SMART" id="SM00028">
    <property type="entry name" value="TPR"/>
    <property type="match status" value="2"/>
</dbReference>
<evidence type="ECO:0000313" key="3">
    <source>
        <dbReference type="EMBL" id="WXB10904.1"/>
    </source>
</evidence>
<proteinExistence type="predicted"/>
<feature type="signal peptide" evidence="2">
    <location>
        <begin position="1"/>
        <end position="26"/>
    </location>
</feature>
<keyword evidence="1" id="KW-0802">TPR repeat</keyword>
<dbReference type="Proteomes" id="UP001370348">
    <property type="component" value="Chromosome"/>
</dbReference>
<keyword evidence="2" id="KW-0732">Signal</keyword>
<feature type="repeat" description="TPR" evidence="1">
    <location>
        <begin position="30"/>
        <end position="63"/>
    </location>
</feature>
<sequence length="211" mass="23124">MAFALRTLMTLLLLPAALLVAPVAKAQTVAEELIREARVHETAGEEQTALRLYTEALSLDPTSGEGYLGLASLRLRLGDLREAERVYSVSLERVPALYAALLGRARTRRAIGKGLEAAQDLETYAVKENDPRALRELARWYGEDGHPLAQLGVWRRLLTLAAARSDPDLAAEARTMIRALQIVVHPIDPVSAPSGRERMRTTIARIAQRGG</sequence>
<evidence type="ECO:0000256" key="1">
    <source>
        <dbReference type="PROSITE-ProRule" id="PRU00339"/>
    </source>
</evidence>
<dbReference type="Pfam" id="PF14559">
    <property type="entry name" value="TPR_19"/>
    <property type="match status" value="1"/>
</dbReference>
<dbReference type="RefSeq" id="WP_394820521.1">
    <property type="nucleotide sequence ID" value="NZ_CP089984.1"/>
</dbReference>
<keyword evidence="4" id="KW-1185">Reference proteome</keyword>
<dbReference type="PROSITE" id="PS50005">
    <property type="entry name" value="TPR"/>
    <property type="match status" value="1"/>
</dbReference>
<dbReference type="Gene3D" id="1.25.40.10">
    <property type="entry name" value="Tetratricopeptide repeat domain"/>
    <property type="match status" value="1"/>
</dbReference>
<feature type="chain" id="PRO_5045663813" evidence="2">
    <location>
        <begin position="27"/>
        <end position="211"/>
    </location>
</feature>
<protein>
    <submittedName>
        <fullName evidence="3">Tetratricopeptide repeat protein</fullName>
    </submittedName>
</protein>
<dbReference type="InterPro" id="IPR011990">
    <property type="entry name" value="TPR-like_helical_dom_sf"/>
</dbReference>
<accession>A0ABZ2LMP3</accession>
<dbReference type="EMBL" id="CP089984">
    <property type="protein sequence ID" value="WXB10904.1"/>
    <property type="molecule type" value="Genomic_DNA"/>
</dbReference>
<dbReference type="InterPro" id="IPR019734">
    <property type="entry name" value="TPR_rpt"/>
</dbReference>
<evidence type="ECO:0000313" key="4">
    <source>
        <dbReference type="Proteomes" id="UP001370348"/>
    </source>
</evidence>
<dbReference type="SUPFAM" id="SSF48452">
    <property type="entry name" value="TPR-like"/>
    <property type="match status" value="1"/>
</dbReference>
<evidence type="ECO:0000256" key="2">
    <source>
        <dbReference type="SAM" id="SignalP"/>
    </source>
</evidence>
<organism evidence="3 4">
    <name type="scientific">Pendulispora albinea</name>
    <dbReference type="NCBI Taxonomy" id="2741071"/>
    <lineage>
        <taxon>Bacteria</taxon>
        <taxon>Pseudomonadati</taxon>
        <taxon>Myxococcota</taxon>
        <taxon>Myxococcia</taxon>
        <taxon>Myxococcales</taxon>
        <taxon>Sorangiineae</taxon>
        <taxon>Pendulisporaceae</taxon>
        <taxon>Pendulispora</taxon>
    </lineage>
</organism>
<name>A0ABZ2LMP3_9BACT</name>
<gene>
    <name evidence="3" type="ORF">LZC94_23825</name>
</gene>
<reference evidence="3 4" key="1">
    <citation type="submission" date="2021-12" db="EMBL/GenBank/DDBJ databases">
        <title>Discovery of the Pendulisporaceae a myxobacterial family with distinct sporulation behavior and unique specialized metabolism.</title>
        <authorList>
            <person name="Garcia R."/>
            <person name="Popoff A."/>
            <person name="Bader C.D."/>
            <person name="Loehr J."/>
            <person name="Walesch S."/>
            <person name="Walt C."/>
            <person name="Boldt J."/>
            <person name="Bunk B."/>
            <person name="Haeckl F.J.F.P.J."/>
            <person name="Gunesch A.P."/>
            <person name="Birkelbach J."/>
            <person name="Nuebel U."/>
            <person name="Pietschmann T."/>
            <person name="Bach T."/>
            <person name="Mueller R."/>
        </authorList>
    </citation>
    <scope>NUCLEOTIDE SEQUENCE [LARGE SCALE GENOMIC DNA]</scope>
    <source>
        <strain evidence="3 4">MSr11954</strain>
    </source>
</reference>